<dbReference type="EMBL" id="ACDX02000001">
    <property type="protein sequence ID" value="EFC89839.1"/>
    <property type="molecule type" value="Genomic_DNA"/>
</dbReference>
<comment type="caution">
    <text evidence="1">The sequence shown here is derived from an EMBL/GenBank/DDBJ whole genome shotgun (WGS) entry which is preliminary data.</text>
</comment>
<evidence type="ECO:0000313" key="1">
    <source>
        <dbReference type="EMBL" id="EFC89839.1"/>
    </source>
</evidence>
<name>D2ZSQ5_NEIM2</name>
<dbReference type="STRING" id="546266.NEIMUCOT_03638"/>
<protein>
    <submittedName>
        <fullName evidence="1">Uncharacterized protein</fullName>
    </submittedName>
</protein>
<dbReference type="Proteomes" id="UP000003344">
    <property type="component" value="Unassembled WGS sequence"/>
</dbReference>
<gene>
    <name evidence="1" type="ORF">NEIMUCOT_03638</name>
</gene>
<evidence type="ECO:0000313" key="2">
    <source>
        <dbReference type="Proteomes" id="UP000003344"/>
    </source>
</evidence>
<accession>D2ZSQ5</accession>
<proteinExistence type="predicted"/>
<dbReference type="AlphaFoldDB" id="D2ZSQ5"/>
<organism evidence="1 2">
    <name type="scientific">Neisseria mucosa (strain ATCC 25996 / DSM 4631 / NCTC 10774 / M26)</name>
    <dbReference type="NCBI Taxonomy" id="546266"/>
    <lineage>
        <taxon>Bacteria</taxon>
        <taxon>Pseudomonadati</taxon>
        <taxon>Pseudomonadota</taxon>
        <taxon>Betaproteobacteria</taxon>
        <taxon>Neisseriales</taxon>
        <taxon>Neisseriaceae</taxon>
        <taxon>Neisseria</taxon>
    </lineage>
</organism>
<sequence>MGHGRNGEAVFDGYAIVECERLEKWSVFGIHFVLSKINNFDRIGTNMELSRTRSSEKHGFDETECFQTTFRQYA</sequence>
<reference evidence="1 2" key="1">
    <citation type="submission" date="2009-10" db="EMBL/GenBank/DDBJ databases">
        <authorList>
            <person name="Weinstock G."/>
            <person name="Sodergren E."/>
            <person name="Clifton S."/>
            <person name="Fulton L."/>
            <person name="Fulton B."/>
            <person name="Courtney L."/>
            <person name="Fronick C."/>
            <person name="Harrison M."/>
            <person name="Strong C."/>
            <person name="Farmer C."/>
            <person name="Delahaunty K."/>
            <person name="Markovic C."/>
            <person name="Hall O."/>
            <person name="Minx P."/>
            <person name="Tomlinson C."/>
            <person name="Mitreva M."/>
            <person name="Nelson J."/>
            <person name="Hou S."/>
            <person name="Wollam A."/>
            <person name="Pepin K.H."/>
            <person name="Johnson M."/>
            <person name="Bhonagiri V."/>
            <person name="Nash W.E."/>
            <person name="Warren W."/>
            <person name="Chinwalla A."/>
            <person name="Mardis E.R."/>
            <person name="Wilson R.K."/>
        </authorList>
    </citation>
    <scope>NUCLEOTIDE SEQUENCE [LARGE SCALE GENOMIC DNA]</scope>
    <source>
        <strain evidence="2">ATCC 25996 / DSM 4631 / NCTC 10774 / M26</strain>
    </source>
</reference>